<keyword evidence="2" id="KW-1185">Reference proteome</keyword>
<dbReference type="EMBL" id="AP021874">
    <property type="protein sequence ID" value="BBO70057.1"/>
    <property type="molecule type" value="Genomic_DNA"/>
</dbReference>
<reference evidence="1 2" key="1">
    <citation type="submission" date="2019-11" db="EMBL/GenBank/DDBJ databases">
        <title>Comparative genomics of hydrocarbon-degrading Desulfosarcina strains.</title>
        <authorList>
            <person name="Watanabe M."/>
            <person name="Kojima H."/>
            <person name="Fukui M."/>
        </authorList>
    </citation>
    <scope>NUCLEOTIDE SEQUENCE [LARGE SCALE GENOMIC DNA]</scope>
    <source>
        <strain evidence="1 2">PL12</strain>
    </source>
</reference>
<evidence type="ECO:0000313" key="2">
    <source>
        <dbReference type="Proteomes" id="UP000427906"/>
    </source>
</evidence>
<dbReference type="AlphaFoldDB" id="A0A5K7YZL8"/>
<dbReference type="InterPro" id="IPR026002">
    <property type="entry name" value="ATC_hydrolase-like"/>
</dbReference>
<organism evidence="1 2">
    <name type="scientific">Desulfosarcina alkanivorans</name>
    <dbReference type="NCBI Taxonomy" id="571177"/>
    <lineage>
        <taxon>Bacteria</taxon>
        <taxon>Pseudomonadati</taxon>
        <taxon>Thermodesulfobacteriota</taxon>
        <taxon>Desulfobacteria</taxon>
        <taxon>Desulfobacterales</taxon>
        <taxon>Desulfosarcinaceae</taxon>
        <taxon>Desulfosarcina</taxon>
    </lineage>
</organism>
<evidence type="ECO:0000313" key="1">
    <source>
        <dbReference type="EMBL" id="BBO70057.1"/>
    </source>
</evidence>
<protein>
    <recommendedName>
        <fullName evidence="3">L-2-amino-thiazoline-4-carboxylic acid hydrolase</fullName>
    </recommendedName>
</protein>
<dbReference type="Proteomes" id="UP000427906">
    <property type="component" value="Chromosome"/>
</dbReference>
<dbReference type="OrthoDB" id="9805176at2"/>
<gene>
    <name evidence="1" type="ORF">DSCA_39870</name>
</gene>
<name>A0A5K7YZL8_9BACT</name>
<dbReference type="KEGG" id="dalk:DSCA_39870"/>
<evidence type="ECO:0008006" key="3">
    <source>
        <dbReference type="Google" id="ProtNLM"/>
    </source>
</evidence>
<sequence>MNWNAERHHLTEQLEILKKLKERFGEEAIEIASQARLEVHKTWIRQWSQNASGRPSDIFNHSAFGVTSADESLLEYEVLEDTEEKFEVHITNCKYAEFYIAQGEPEIGYAMHCALDFGEAAAFSPDMILKRTKTLMQGDNCCNHCYERLPSRR</sequence>
<dbReference type="Pfam" id="PF14196">
    <property type="entry name" value="ATC_hydrolase"/>
    <property type="match status" value="1"/>
</dbReference>
<accession>A0A5K7YZL8</accession>
<proteinExistence type="predicted"/>
<dbReference type="RefSeq" id="WP_155318036.1">
    <property type="nucleotide sequence ID" value="NZ_AP021874.1"/>
</dbReference>